<feature type="chain" id="PRO_5022209612" evidence="1">
    <location>
        <begin position="24"/>
        <end position="107"/>
    </location>
</feature>
<dbReference type="EMBL" id="SGBD01000001">
    <property type="protein sequence ID" value="RZD15230.1"/>
    <property type="molecule type" value="Genomic_DNA"/>
</dbReference>
<protein>
    <submittedName>
        <fullName evidence="2">Uncharacterized protein</fullName>
    </submittedName>
</protein>
<dbReference type="AlphaFoldDB" id="A0A519BD86"/>
<comment type="caution">
    <text evidence="2">The sequence shown here is derived from an EMBL/GenBank/DDBJ whole genome shotgun (WGS) entry which is preliminary data.</text>
</comment>
<dbReference type="Proteomes" id="UP000320813">
    <property type="component" value="Unassembled WGS sequence"/>
</dbReference>
<proteinExistence type="predicted"/>
<sequence length="107" mass="12256">MRKSIFFLIVLSLVFIFSAKAYAGNISNKQENTVKYLYKASYDLGYNWGKLRTKYHTGMVSNERCSHVVSILKNYVESHNMMSLSYYNSIKANLFNTCVLGVVAGYK</sequence>
<evidence type="ECO:0000313" key="2">
    <source>
        <dbReference type="EMBL" id="RZD15230.1"/>
    </source>
</evidence>
<evidence type="ECO:0000256" key="1">
    <source>
        <dbReference type="SAM" id="SignalP"/>
    </source>
</evidence>
<name>A0A519BD86_9DELT</name>
<feature type="signal peptide" evidence="1">
    <location>
        <begin position="1"/>
        <end position="23"/>
    </location>
</feature>
<gene>
    <name evidence="2" type="ORF">EVJ47_02890</name>
</gene>
<keyword evidence="1" id="KW-0732">Signal</keyword>
<accession>A0A519BD86</accession>
<reference evidence="2 3" key="1">
    <citation type="submission" date="2019-01" db="EMBL/GenBank/DDBJ databases">
        <title>Insights into ecological role of a new deltaproteobacterial order Candidatus Sinidesulfobacterales (Sva0485) by metagenomics and metatranscriptomics.</title>
        <authorList>
            <person name="Tan S."/>
            <person name="Liu J."/>
            <person name="Fang Y."/>
            <person name="Hedlund B.P."/>
            <person name="Lian Z.H."/>
            <person name="Huang L.Y."/>
            <person name="Li J.T."/>
            <person name="Huang L.N."/>
            <person name="Li W.J."/>
            <person name="Jiang H.C."/>
            <person name="Dong H.L."/>
            <person name="Shu W.S."/>
        </authorList>
    </citation>
    <scope>NUCLEOTIDE SEQUENCE [LARGE SCALE GENOMIC DNA]</scope>
    <source>
        <strain evidence="2">AP3</strain>
    </source>
</reference>
<organism evidence="2 3">
    <name type="scientific">Candidatus Acidulodesulfobacterium ferriphilum</name>
    <dbReference type="NCBI Taxonomy" id="2597223"/>
    <lineage>
        <taxon>Bacteria</taxon>
        <taxon>Deltaproteobacteria</taxon>
        <taxon>Candidatus Acidulodesulfobacterales</taxon>
        <taxon>Candidatus Acidulodesulfobacterium</taxon>
    </lineage>
</organism>
<evidence type="ECO:0000313" key="3">
    <source>
        <dbReference type="Proteomes" id="UP000320813"/>
    </source>
</evidence>